<organism evidence="1 2">
    <name type="scientific">Ditylenchus dipsaci</name>
    <dbReference type="NCBI Taxonomy" id="166011"/>
    <lineage>
        <taxon>Eukaryota</taxon>
        <taxon>Metazoa</taxon>
        <taxon>Ecdysozoa</taxon>
        <taxon>Nematoda</taxon>
        <taxon>Chromadorea</taxon>
        <taxon>Rhabditida</taxon>
        <taxon>Tylenchina</taxon>
        <taxon>Tylenchomorpha</taxon>
        <taxon>Sphaerularioidea</taxon>
        <taxon>Anguinidae</taxon>
        <taxon>Anguininae</taxon>
        <taxon>Ditylenchus</taxon>
    </lineage>
</organism>
<proteinExistence type="predicted"/>
<dbReference type="AlphaFoldDB" id="A0A915E8Z4"/>
<sequence length="120" mass="13121">MFSFKVMTATGKPIAGRTRSKRKPEFDLAASTRNGTLTEFPSIEFPGAIRFCWAIGSDLELRGLLGEEWKAYASCSYESVEAGRNVSRCSYKAASEMANISKLRVQNSLKSSSAISVDVP</sequence>
<keyword evidence="1" id="KW-1185">Reference proteome</keyword>
<accession>A0A915E8Z4</accession>
<evidence type="ECO:0000313" key="1">
    <source>
        <dbReference type="Proteomes" id="UP000887574"/>
    </source>
</evidence>
<dbReference type="WBParaSite" id="jg2823">
    <property type="protein sequence ID" value="jg2823"/>
    <property type="gene ID" value="jg2823"/>
</dbReference>
<name>A0A915E8Z4_9BILA</name>
<evidence type="ECO:0000313" key="2">
    <source>
        <dbReference type="WBParaSite" id="jg2823"/>
    </source>
</evidence>
<dbReference type="Proteomes" id="UP000887574">
    <property type="component" value="Unplaced"/>
</dbReference>
<reference evidence="2" key="1">
    <citation type="submission" date="2022-11" db="UniProtKB">
        <authorList>
            <consortium name="WormBaseParasite"/>
        </authorList>
    </citation>
    <scope>IDENTIFICATION</scope>
</reference>
<protein>
    <submittedName>
        <fullName evidence="2">Uncharacterized protein</fullName>
    </submittedName>
</protein>